<evidence type="ECO:0000256" key="6">
    <source>
        <dbReference type="ARBA" id="ARBA00023077"/>
    </source>
</evidence>
<reference evidence="13" key="1">
    <citation type="journal article" date="2020" name="mSystems">
        <title>Genome- and Community-Level Interaction Insights into Carbon Utilization and Element Cycling Functions of Hydrothermarchaeota in Hydrothermal Sediment.</title>
        <authorList>
            <person name="Zhou Z."/>
            <person name="Liu Y."/>
            <person name="Xu W."/>
            <person name="Pan J."/>
            <person name="Luo Z.H."/>
            <person name="Li M."/>
        </authorList>
    </citation>
    <scope>NUCLEOTIDE SEQUENCE [LARGE SCALE GENOMIC DNA]</scope>
    <source>
        <strain evidence="13">HyVt-577</strain>
    </source>
</reference>
<dbReference type="InterPro" id="IPR036942">
    <property type="entry name" value="Beta-barrel_TonB_sf"/>
</dbReference>
<evidence type="ECO:0000256" key="5">
    <source>
        <dbReference type="ARBA" id="ARBA00022729"/>
    </source>
</evidence>
<dbReference type="InterPro" id="IPR012910">
    <property type="entry name" value="Plug_dom"/>
</dbReference>
<accession>A0A7V4U0Y0</accession>
<comment type="caution">
    <text evidence="13">The sequence shown here is derived from an EMBL/GenBank/DDBJ whole genome shotgun (WGS) entry which is preliminary data.</text>
</comment>
<keyword evidence="7 10" id="KW-0472">Membrane</keyword>
<dbReference type="GO" id="GO:0015344">
    <property type="term" value="F:siderophore uptake transmembrane transporter activity"/>
    <property type="evidence" value="ECO:0007669"/>
    <property type="project" value="TreeGrafter"/>
</dbReference>
<dbReference type="InterPro" id="IPR008969">
    <property type="entry name" value="CarboxyPept-like_regulatory"/>
</dbReference>
<keyword evidence="6 10" id="KW-0798">TonB box</keyword>
<feature type="domain" description="TonB-dependent receptor plug" evidence="12">
    <location>
        <begin position="146"/>
        <end position="223"/>
    </location>
</feature>
<keyword evidence="8 13" id="KW-0675">Receptor</keyword>
<dbReference type="Gene3D" id="2.170.130.10">
    <property type="entry name" value="TonB-dependent receptor, plug domain"/>
    <property type="match status" value="1"/>
</dbReference>
<evidence type="ECO:0000259" key="12">
    <source>
        <dbReference type="Pfam" id="PF07715"/>
    </source>
</evidence>
<evidence type="ECO:0000256" key="2">
    <source>
        <dbReference type="ARBA" id="ARBA00022448"/>
    </source>
</evidence>
<dbReference type="Proteomes" id="UP000885779">
    <property type="component" value="Unassembled WGS sequence"/>
</dbReference>
<evidence type="ECO:0000256" key="8">
    <source>
        <dbReference type="ARBA" id="ARBA00023170"/>
    </source>
</evidence>
<proteinExistence type="inferred from homology"/>
<gene>
    <name evidence="13" type="ORF">ENK44_09775</name>
</gene>
<comment type="similarity">
    <text evidence="10">Belongs to the TonB-dependent receptor family.</text>
</comment>
<dbReference type="InterPro" id="IPR039426">
    <property type="entry name" value="TonB-dep_rcpt-like"/>
</dbReference>
<feature type="domain" description="TonB-dependent receptor-like beta-barrel" evidence="11">
    <location>
        <begin position="282"/>
        <end position="726"/>
    </location>
</feature>
<dbReference type="EMBL" id="DRQG01000090">
    <property type="protein sequence ID" value="HGY55980.1"/>
    <property type="molecule type" value="Genomic_DNA"/>
</dbReference>
<dbReference type="Pfam" id="PF07715">
    <property type="entry name" value="Plug"/>
    <property type="match status" value="1"/>
</dbReference>
<keyword evidence="2" id="KW-0813">Transport</keyword>
<dbReference type="GO" id="GO:0009279">
    <property type="term" value="C:cell outer membrane"/>
    <property type="evidence" value="ECO:0007669"/>
    <property type="project" value="UniProtKB-SubCell"/>
</dbReference>
<keyword evidence="5" id="KW-0732">Signal</keyword>
<dbReference type="Gene3D" id="2.60.40.1120">
    <property type="entry name" value="Carboxypeptidase-like, regulatory domain"/>
    <property type="match status" value="1"/>
</dbReference>
<keyword evidence="4" id="KW-0812">Transmembrane</keyword>
<organism evidence="13">
    <name type="scientific">Caldithrix abyssi</name>
    <dbReference type="NCBI Taxonomy" id="187145"/>
    <lineage>
        <taxon>Bacteria</taxon>
        <taxon>Pseudomonadati</taxon>
        <taxon>Calditrichota</taxon>
        <taxon>Calditrichia</taxon>
        <taxon>Calditrichales</taxon>
        <taxon>Calditrichaceae</taxon>
        <taxon>Caldithrix</taxon>
    </lineage>
</organism>
<comment type="subcellular location">
    <subcellularLocation>
        <location evidence="1">Cell outer membrane</location>
        <topology evidence="1">Multi-pass membrane protein</topology>
    </subcellularLocation>
</comment>
<sequence>MNKVIFIFTVLSIYLAASHGQDASISGFVIDATNGETLIGANVYLQDSEHGAVSNKSGFYSVTDIPAGEVLLHCNYIGYADFSKKIKLQPGQALVLNIRLKPVVMQSEAIVITADSVSTAVKMFREPISQINISPMEIRHLPAVAEADLMRTLQSLPGILPISDFSSEIYVRGGTSDQNLYLIDGADVYNPEHAFGLFSTFNTDAIKDIEISKGGFGADYGGRLSSVLNVTNLDGNRNSFEGTAEISLLSAKTTLQIPLGQFGSLSTSLRRTYVGETVKLFYDDLPDYYFYDGHIKAFFDINPANKLSVSFYKGNDFLDYAFSQEAEDAPSIHYDWGNLTASMRWTHVFSPHLFSNFWVTASFFNSQFDVTEIGLQEENDLSDISFKGQLEYALSNTLQARFGFEQKNLSTVMQSDSPGGILDLNRKRSYLSAYTALQYRPTSRWLVEGGLRYNHFQADRPFNDWAPRFSLKYRLSKSMNLKASTGIYYQYLHKIPRPFIADIWTTSDQNYDHSRAVHYIIGFQQEVAQNIEFEIETYYKTYSNLYALKNYFLDFEPSSYDATGRPVYTETKGLFDRGDGYSAGLEIMLRKRYGSVTGWLAYSLARTEYTVDGINQEKPFEPRHDRTHVVNAVLNIDVKNLGREIAGRAVSYTDSSRWLAGVNFVYTSGQPITLTSSTYVGNSVPDQDYNQIFLYPTSINNFRLPAYIRLDISLSYEMRFRKWMMTPYLQIINIGNRENVWFIQYKNEEQEDKIIQTVDTFDMFPILPTLGVKFEF</sequence>
<evidence type="ECO:0000256" key="4">
    <source>
        <dbReference type="ARBA" id="ARBA00022692"/>
    </source>
</evidence>
<evidence type="ECO:0000256" key="7">
    <source>
        <dbReference type="ARBA" id="ARBA00023136"/>
    </source>
</evidence>
<evidence type="ECO:0000256" key="3">
    <source>
        <dbReference type="ARBA" id="ARBA00022452"/>
    </source>
</evidence>
<name>A0A7V4U0Y0_CALAY</name>
<dbReference type="InterPro" id="IPR000531">
    <property type="entry name" value="Beta-barrel_TonB"/>
</dbReference>
<dbReference type="AlphaFoldDB" id="A0A7V4U0Y0"/>
<dbReference type="InterPro" id="IPR037066">
    <property type="entry name" value="Plug_dom_sf"/>
</dbReference>
<evidence type="ECO:0000256" key="1">
    <source>
        <dbReference type="ARBA" id="ARBA00004571"/>
    </source>
</evidence>
<dbReference type="Pfam" id="PF00593">
    <property type="entry name" value="TonB_dep_Rec_b-barrel"/>
    <property type="match status" value="1"/>
</dbReference>
<evidence type="ECO:0000256" key="9">
    <source>
        <dbReference type="ARBA" id="ARBA00023237"/>
    </source>
</evidence>
<evidence type="ECO:0000259" key="11">
    <source>
        <dbReference type="Pfam" id="PF00593"/>
    </source>
</evidence>
<protein>
    <submittedName>
        <fullName evidence="13">TonB-dependent receptor</fullName>
    </submittedName>
</protein>
<evidence type="ECO:0000256" key="10">
    <source>
        <dbReference type="RuleBase" id="RU003357"/>
    </source>
</evidence>
<dbReference type="GO" id="GO:0044718">
    <property type="term" value="P:siderophore transmembrane transport"/>
    <property type="evidence" value="ECO:0007669"/>
    <property type="project" value="TreeGrafter"/>
</dbReference>
<evidence type="ECO:0000313" key="13">
    <source>
        <dbReference type="EMBL" id="HGY55980.1"/>
    </source>
</evidence>
<dbReference type="Gene3D" id="2.40.170.20">
    <property type="entry name" value="TonB-dependent receptor, beta-barrel domain"/>
    <property type="match status" value="1"/>
</dbReference>
<dbReference type="SUPFAM" id="SSF56935">
    <property type="entry name" value="Porins"/>
    <property type="match status" value="1"/>
</dbReference>
<keyword evidence="9" id="KW-0998">Cell outer membrane</keyword>
<dbReference type="PANTHER" id="PTHR30069:SF29">
    <property type="entry name" value="HEMOGLOBIN AND HEMOGLOBIN-HAPTOGLOBIN-BINDING PROTEIN 1-RELATED"/>
    <property type="match status" value="1"/>
</dbReference>
<keyword evidence="3" id="KW-1134">Transmembrane beta strand</keyword>
<dbReference type="Pfam" id="PF13715">
    <property type="entry name" value="CarbopepD_reg_2"/>
    <property type="match status" value="1"/>
</dbReference>
<dbReference type="SUPFAM" id="SSF49464">
    <property type="entry name" value="Carboxypeptidase regulatory domain-like"/>
    <property type="match status" value="1"/>
</dbReference>
<dbReference type="PANTHER" id="PTHR30069">
    <property type="entry name" value="TONB-DEPENDENT OUTER MEMBRANE RECEPTOR"/>
    <property type="match status" value="1"/>
</dbReference>